<dbReference type="NCBIfam" id="TIGR03831">
    <property type="entry name" value="YgiT_finger"/>
    <property type="match status" value="1"/>
</dbReference>
<dbReference type="Proteomes" id="UP001230005">
    <property type="component" value="Unassembled WGS sequence"/>
</dbReference>
<evidence type="ECO:0000313" key="1">
    <source>
        <dbReference type="EMBL" id="MDQ0255201.1"/>
    </source>
</evidence>
<dbReference type="InterPro" id="IPR022451">
    <property type="entry name" value="CHP03829_YokU"/>
</dbReference>
<organism evidence="1 2">
    <name type="scientific">Evansella vedderi</name>
    <dbReference type="NCBI Taxonomy" id="38282"/>
    <lineage>
        <taxon>Bacteria</taxon>
        <taxon>Bacillati</taxon>
        <taxon>Bacillota</taxon>
        <taxon>Bacilli</taxon>
        <taxon>Bacillales</taxon>
        <taxon>Bacillaceae</taxon>
        <taxon>Evansella</taxon>
    </lineage>
</organism>
<keyword evidence="2" id="KW-1185">Reference proteome</keyword>
<dbReference type="Pfam" id="PF14122">
    <property type="entry name" value="YokU"/>
    <property type="match status" value="1"/>
</dbReference>
<accession>A0ABT9ZVD1</accession>
<name>A0ABT9ZVD1_9BACI</name>
<sequence>MICNWCQHEGAVEAQKTAFWELPDGTRAVEITNVPSIQCPNCEMTYIDDDIIDEIEDQFMLIDTEKLPNSFTYQQFMNQPKLLKKNYFKF</sequence>
<evidence type="ECO:0000313" key="2">
    <source>
        <dbReference type="Proteomes" id="UP001230005"/>
    </source>
</evidence>
<proteinExistence type="predicted"/>
<dbReference type="NCBIfam" id="TIGR03829">
    <property type="entry name" value="YokU_near_AblA"/>
    <property type="match status" value="1"/>
</dbReference>
<dbReference type="EMBL" id="JAUSUG010000009">
    <property type="protein sequence ID" value="MDQ0255201.1"/>
    <property type="molecule type" value="Genomic_DNA"/>
</dbReference>
<dbReference type="InterPro" id="IPR022453">
    <property type="entry name" value="Znf_MqsA-type"/>
</dbReference>
<gene>
    <name evidence="1" type="ORF">J2S74_002583</name>
</gene>
<protein>
    <submittedName>
        <fullName evidence="1">YokU family protein</fullName>
    </submittedName>
</protein>
<reference evidence="1 2" key="1">
    <citation type="submission" date="2023-07" db="EMBL/GenBank/DDBJ databases">
        <title>Genomic Encyclopedia of Type Strains, Phase IV (KMG-IV): sequencing the most valuable type-strain genomes for metagenomic binning, comparative biology and taxonomic classification.</title>
        <authorList>
            <person name="Goeker M."/>
        </authorList>
    </citation>
    <scope>NUCLEOTIDE SEQUENCE [LARGE SCALE GENOMIC DNA]</scope>
    <source>
        <strain evidence="1 2">DSM 9768</strain>
    </source>
</reference>
<comment type="caution">
    <text evidence="1">The sequence shown here is derived from an EMBL/GenBank/DDBJ whole genome shotgun (WGS) entry which is preliminary data.</text>
</comment>
<dbReference type="CDD" id="cd12870">
    <property type="entry name" value="MqsA"/>
    <property type="match status" value="1"/>
</dbReference>